<dbReference type="GO" id="GO:0038039">
    <property type="term" value="C:G protein-coupled receptor heterodimeric complex"/>
    <property type="evidence" value="ECO:0007669"/>
    <property type="project" value="TreeGrafter"/>
</dbReference>
<dbReference type="OMA" id="AFMQKSR"/>
<gene>
    <name evidence="12" type="primary">ABSGL_03648.1 scaffold 4609</name>
</gene>
<dbReference type="PROSITE" id="PS50259">
    <property type="entry name" value="G_PROTEIN_RECEP_F3_4"/>
    <property type="match status" value="1"/>
</dbReference>
<keyword evidence="5 10" id="KW-0472">Membrane</keyword>
<feature type="domain" description="G-protein coupled receptors family 3 profile" evidence="11">
    <location>
        <begin position="478"/>
        <end position="730"/>
    </location>
</feature>
<evidence type="ECO:0000259" key="11">
    <source>
        <dbReference type="PROSITE" id="PS50259"/>
    </source>
</evidence>
<dbReference type="CDD" id="cd15047">
    <property type="entry name" value="7tmC_GABA-B-like"/>
    <property type="match status" value="1"/>
</dbReference>
<feature type="transmembrane region" description="Helical" evidence="10">
    <location>
        <begin position="515"/>
        <end position="532"/>
    </location>
</feature>
<dbReference type="PRINTS" id="PR00248">
    <property type="entry name" value="GPCRMGR"/>
</dbReference>
<feature type="transmembrane region" description="Helical" evidence="10">
    <location>
        <begin position="704"/>
        <end position="724"/>
    </location>
</feature>
<evidence type="ECO:0000313" key="13">
    <source>
        <dbReference type="Proteomes" id="UP000078561"/>
    </source>
</evidence>
<keyword evidence="8" id="KW-0807">Transducer</keyword>
<dbReference type="AlphaFoldDB" id="A0A168M8L4"/>
<evidence type="ECO:0000256" key="7">
    <source>
        <dbReference type="ARBA" id="ARBA00023180"/>
    </source>
</evidence>
<dbReference type="Gene3D" id="3.40.50.2300">
    <property type="match status" value="2"/>
</dbReference>
<dbReference type="InterPro" id="IPR017978">
    <property type="entry name" value="GPCR_3_C"/>
</dbReference>
<evidence type="ECO:0000313" key="12">
    <source>
        <dbReference type="EMBL" id="SAL98121.1"/>
    </source>
</evidence>
<dbReference type="GO" id="GO:0004965">
    <property type="term" value="F:G protein-coupled GABA receptor activity"/>
    <property type="evidence" value="ECO:0007669"/>
    <property type="project" value="InterPro"/>
</dbReference>
<dbReference type="Proteomes" id="UP000078561">
    <property type="component" value="Unassembled WGS sequence"/>
</dbReference>
<dbReference type="PANTHER" id="PTHR10519:SF20">
    <property type="entry name" value="G-PROTEIN COUPLED RECEPTOR 156-RELATED"/>
    <property type="match status" value="1"/>
</dbReference>
<proteinExistence type="predicted"/>
<dbReference type="OrthoDB" id="5984008at2759"/>
<evidence type="ECO:0000256" key="9">
    <source>
        <dbReference type="SAM" id="MobiDB-lite"/>
    </source>
</evidence>
<reference evidence="12" key="1">
    <citation type="submission" date="2016-04" db="EMBL/GenBank/DDBJ databases">
        <authorList>
            <person name="Evans L.H."/>
            <person name="Alamgir A."/>
            <person name="Owens N."/>
            <person name="Weber N.D."/>
            <person name="Virtaneva K."/>
            <person name="Barbian K."/>
            <person name="Babar A."/>
            <person name="Rosenke K."/>
        </authorList>
    </citation>
    <scope>NUCLEOTIDE SEQUENCE [LARGE SCALE GENOMIC DNA]</scope>
    <source>
        <strain evidence="12">CBS 101.48</strain>
    </source>
</reference>
<dbReference type="SUPFAM" id="SSF53822">
    <property type="entry name" value="Periplasmic binding protein-like I"/>
    <property type="match status" value="1"/>
</dbReference>
<sequence length="956" mass="106408">MSSINVFGLPILQDANHTITRIDNDTYIIRPTMNTTGMTELKIGVLLPFSQQGDNFTANIVWGGSSAIRMAVDSINSNQLIPGAYITLIQKDSYPNGDASEQSSVTSAVYSSVTLMQQGVIGIIGDISSSWTSLSALMSSTLQIPQCSFAAKTIALSDKSQYKYFFRSIPTQVIFADVMLSFAALQGWSKIGIIYSDSTLGQQFFQRAIIQAGYQGLEIVESHSFDPANDVEDMTYALQNVTQGRTRVIIVAATDNTQTSLMVQAASMGYLTNDYTWLLLGASDTLLQQNVIQYNQNHSTSPPIDFNTTFNGMFMFDNWLSLHGYGPFDTFLQQWSSLDSRTYPKAGTPDISTNEGLAYSCMMVMATGFKQALSKQTDQVFGLKQLANGEIGETMLPPAFNVGYVGPNGPMIYDSNGDLSIGNYLIYNLQQGNAVNIGHSLGGKMQLTQLPIFHDGTTKPPLDSPPSTALNPSYSSPISLAILTISAVGILLCIAMFLIVVTFRKHEVFKASSPLFCCLELVGFILTYLSVIEMLDIPTQFTCYFSPITFTLGFLLVLGNMIAKNYRIYRIFNNVFITRNVITDWQLIKSTSMVVVVDMVILIIGLAVTRPKPNKVIISASSHFYECSTSSDVRLVFLIIPSAYGAVMLFVATYLAYKTRLADGRYNNYSECRQMGLSVYNILFSALVGYSALVNPLADFYTRFYMGAISILWATTFSLLVLFVPKMYMFYRMEYGREKRSSPSSSRQHQSHTMDQHQPSFLKPVSDGDMSSSGDSTSLTSGGRRRQHKHIHDGDDDLERHKHLQLIQEGEMPVRKVFRYFPYLSQWQMQRIMVFPWLGYVSHFTYSTTNGTVMAYSRTSVASDEGNSHILKIHGQGWHDLYIQVANKETMEIWQECFEPCDAPSSQDKCDALDGDIQEEDDMIGPDSSFSHDVLLLPLDHPPQPTMANHPTNPPE</sequence>
<feature type="transmembrane region" description="Helical" evidence="10">
    <location>
        <begin position="480"/>
        <end position="503"/>
    </location>
</feature>
<comment type="subcellular location">
    <subcellularLocation>
        <location evidence="1">Membrane</location>
        <topology evidence="1">Multi-pass membrane protein</topology>
    </subcellularLocation>
</comment>
<evidence type="ECO:0000256" key="6">
    <source>
        <dbReference type="ARBA" id="ARBA00023170"/>
    </source>
</evidence>
<feature type="compositionally biased region" description="Polar residues" evidence="9">
    <location>
        <begin position="946"/>
        <end position="956"/>
    </location>
</feature>
<evidence type="ECO:0000256" key="3">
    <source>
        <dbReference type="ARBA" id="ARBA00022989"/>
    </source>
</evidence>
<dbReference type="InterPro" id="IPR002455">
    <property type="entry name" value="GPCR3_GABA-B"/>
</dbReference>
<dbReference type="InterPro" id="IPR028082">
    <property type="entry name" value="Peripla_BP_I"/>
</dbReference>
<feature type="compositionally biased region" description="Low complexity" evidence="9">
    <location>
        <begin position="767"/>
        <end position="782"/>
    </location>
</feature>
<evidence type="ECO:0000256" key="1">
    <source>
        <dbReference type="ARBA" id="ARBA00004141"/>
    </source>
</evidence>
<evidence type="ECO:0000256" key="4">
    <source>
        <dbReference type="ARBA" id="ARBA00023040"/>
    </source>
</evidence>
<organism evidence="12">
    <name type="scientific">Absidia glauca</name>
    <name type="common">Pin mould</name>
    <dbReference type="NCBI Taxonomy" id="4829"/>
    <lineage>
        <taxon>Eukaryota</taxon>
        <taxon>Fungi</taxon>
        <taxon>Fungi incertae sedis</taxon>
        <taxon>Mucoromycota</taxon>
        <taxon>Mucoromycotina</taxon>
        <taxon>Mucoromycetes</taxon>
        <taxon>Mucorales</taxon>
        <taxon>Cunninghamellaceae</taxon>
        <taxon>Absidia</taxon>
    </lineage>
</organism>
<keyword evidence="13" id="KW-1185">Reference proteome</keyword>
<keyword evidence="6" id="KW-0675">Receptor</keyword>
<dbReference type="GO" id="GO:0007214">
    <property type="term" value="P:gamma-aminobutyric acid signaling pathway"/>
    <property type="evidence" value="ECO:0007669"/>
    <property type="project" value="TreeGrafter"/>
</dbReference>
<dbReference type="STRING" id="4829.A0A168M8L4"/>
<feature type="region of interest" description="Disordered" evidence="9">
    <location>
        <begin position="934"/>
        <end position="956"/>
    </location>
</feature>
<name>A0A168M8L4_ABSGL</name>
<dbReference type="EMBL" id="LT552047">
    <property type="protein sequence ID" value="SAL98121.1"/>
    <property type="molecule type" value="Genomic_DNA"/>
</dbReference>
<keyword evidence="3 10" id="KW-1133">Transmembrane helix</keyword>
<evidence type="ECO:0000256" key="8">
    <source>
        <dbReference type="ARBA" id="ARBA00023224"/>
    </source>
</evidence>
<feature type="transmembrane region" description="Helical" evidence="10">
    <location>
        <begin position="587"/>
        <end position="608"/>
    </location>
</feature>
<accession>A0A168M8L4</accession>
<dbReference type="InterPro" id="IPR001828">
    <property type="entry name" value="ANF_lig-bd_rcpt"/>
</dbReference>
<dbReference type="InterPro" id="IPR000337">
    <property type="entry name" value="GPCR_3"/>
</dbReference>
<protein>
    <recommendedName>
        <fullName evidence="11">G-protein coupled receptors family 3 profile domain-containing protein</fullName>
    </recommendedName>
</protein>
<feature type="region of interest" description="Disordered" evidence="9">
    <location>
        <begin position="741"/>
        <end position="795"/>
    </location>
</feature>
<evidence type="ECO:0000256" key="2">
    <source>
        <dbReference type="ARBA" id="ARBA00022692"/>
    </source>
</evidence>
<dbReference type="Pfam" id="PF00003">
    <property type="entry name" value="7tm_3"/>
    <property type="match status" value="1"/>
</dbReference>
<keyword evidence="2 10" id="KW-0812">Transmembrane</keyword>
<keyword evidence="7" id="KW-0325">Glycoprotein</keyword>
<dbReference type="PANTHER" id="PTHR10519">
    <property type="entry name" value="GABA-B RECEPTOR"/>
    <property type="match status" value="1"/>
</dbReference>
<feature type="transmembrane region" description="Helical" evidence="10">
    <location>
        <begin position="678"/>
        <end position="698"/>
    </location>
</feature>
<dbReference type="PRINTS" id="PR01176">
    <property type="entry name" value="GABABRECEPTR"/>
</dbReference>
<feature type="transmembrane region" description="Helical" evidence="10">
    <location>
        <begin position="544"/>
        <end position="566"/>
    </location>
</feature>
<evidence type="ECO:0000256" key="5">
    <source>
        <dbReference type="ARBA" id="ARBA00023136"/>
    </source>
</evidence>
<dbReference type="InParanoid" id="A0A168M8L4"/>
<keyword evidence="4" id="KW-0297">G-protein coupled receptor</keyword>
<feature type="transmembrane region" description="Helical" evidence="10">
    <location>
        <begin position="635"/>
        <end position="657"/>
    </location>
</feature>
<evidence type="ECO:0000256" key="10">
    <source>
        <dbReference type="SAM" id="Phobius"/>
    </source>
</evidence>
<dbReference type="Pfam" id="PF01094">
    <property type="entry name" value="ANF_receptor"/>
    <property type="match status" value="1"/>
</dbReference>